<dbReference type="InterPro" id="IPR004518">
    <property type="entry name" value="MazG-like_dom"/>
</dbReference>
<dbReference type="InterPro" id="IPR000878">
    <property type="entry name" value="4pyrrol_Mease"/>
</dbReference>
<dbReference type="CDD" id="cd11528">
    <property type="entry name" value="NTP-PPase_MazG_Nterm"/>
    <property type="match status" value="1"/>
</dbReference>
<dbReference type="Pfam" id="PF03819">
    <property type="entry name" value="MazG"/>
    <property type="match status" value="2"/>
</dbReference>
<dbReference type="InterPro" id="IPR035013">
    <property type="entry name" value="YabN_N"/>
</dbReference>
<dbReference type="CDD" id="cd11723">
    <property type="entry name" value="YabN_N_like"/>
    <property type="match status" value="1"/>
</dbReference>
<feature type="domain" description="Tetrapyrrole methylase" evidence="1">
    <location>
        <begin position="4"/>
        <end position="203"/>
    </location>
</feature>
<dbReference type="Gene3D" id="3.40.1010.10">
    <property type="entry name" value="Cobalt-precorrin-4 Transmethylase, Domain 1"/>
    <property type="match status" value="1"/>
</dbReference>
<protein>
    <submittedName>
        <fullName evidence="3">MazG family protein</fullName>
    </submittedName>
</protein>
<comment type="caution">
    <text evidence="3">The sequence shown here is derived from an EMBL/GenBank/DDBJ whole genome shotgun (WGS) entry which is preliminary data.</text>
</comment>
<dbReference type="GO" id="GO:0046081">
    <property type="term" value="P:dUTP catabolic process"/>
    <property type="evidence" value="ECO:0007669"/>
    <property type="project" value="TreeGrafter"/>
</dbReference>
<gene>
    <name evidence="3" type="ORF">GCM10007971_30410</name>
</gene>
<dbReference type="NCBIfam" id="TIGR00444">
    <property type="entry name" value="mazG"/>
    <property type="match status" value="1"/>
</dbReference>
<dbReference type="FunFam" id="1.10.287.1080:FF:000003">
    <property type="entry name" value="Nucleoside triphosphate pyrophosphohydrolase"/>
    <property type="match status" value="1"/>
</dbReference>
<dbReference type="GO" id="GO:0006950">
    <property type="term" value="P:response to stress"/>
    <property type="evidence" value="ECO:0007669"/>
    <property type="project" value="UniProtKB-ARBA"/>
</dbReference>
<dbReference type="InterPro" id="IPR048011">
    <property type="entry name" value="NTP-PPase_MazG-like_C"/>
</dbReference>
<evidence type="ECO:0000313" key="4">
    <source>
        <dbReference type="Proteomes" id="UP000624041"/>
    </source>
</evidence>
<evidence type="ECO:0000259" key="1">
    <source>
        <dbReference type="Pfam" id="PF00590"/>
    </source>
</evidence>
<keyword evidence="4" id="KW-1185">Reference proteome</keyword>
<feature type="domain" description="NTP pyrophosphohydrolase MazG-like" evidence="2">
    <location>
        <begin position="251"/>
        <end position="324"/>
    </location>
</feature>
<sequence>MNKIEVIGLGAGDLNQLPLGVYKKLVNTEKVVYTRTLDHPVIADLKQEGVHFHSFDKVYEETADFSGVYEKISAHLLDEAKEGSIIYTVPGHPMLAEQTVQLLLEQQEIPVEILGGQSYLDALFTSLGIDPIDGFQFVDGTSFERRQLNYEQHLVFCQVYDSFIASEVKLSLLEDLPPEYEVTIVEAAGTDREKLTKLRLEDLDRSIEVNNLTSVYVPPINHEQLSHRFTRLVEVIAALRGPGGCPWDQKQTHESLRAHTIEEVYELIDAIDQEDDENITEELGDLLMHVVLHSQIGTDSGYFSIDDVILSATEKMIHRHPHVFGDVQVDSADEVLTNWDALKEQEKGKQRNSVLAGVPKHLPALAKAAKIQQKAAKVGFDWAEVKDVWAKLEEEIKEVEEAIISGKREDIEDEFGDVLFVIANLTRFYQINAEVALNRTNQKFTSRFTYVEQRTKEKGKRLEEATLDEMEAYWQEAKERE</sequence>
<dbReference type="GO" id="GO:0006203">
    <property type="term" value="P:dGTP catabolic process"/>
    <property type="evidence" value="ECO:0007669"/>
    <property type="project" value="TreeGrafter"/>
</dbReference>
<dbReference type="Proteomes" id="UP000624041">
    <property type="component" value="Unassembled WGS sequence"/>
</dbReference>
<dbReference type="SUPFAM" id="SSF53790">
    <property type="entry name" value="Tetrapyrrole methylase"/>
    <property type="match status" value="1"/>
</dbReference>
<dbReference type="InterPro" id="IPR011551">
    <property type="entry name" value="NTP_PyrPHydrolase_MazG"/>
</dbReference>
<dbReference type="EMBL" id="BMOS01000027">
    <property type="protein sequence ID" value="GGN63472.1"/>
    <property type="molecule type" value="Genomic_DNA"/>
</dbReference>
<dbReference type="InterPro" id="IPR014777">
    <property type="entry name" value="4pyrrole_Mease_sub1"/>
</dbReference>
<dbReference type="CDD" id="cd11529">
    <property type="entry name" value="NTP-PPase_MazG_Cterm"/>
    <property type="match status" value="1"/>
</dbReference>
<dbReference type="InterPro" id="IPR024180">
    <property type="entry name" value="Tetrapyrrole_Mease/MazG_pred"/>
</dbReference>
<dbReference type="GO" id="GO:0046052">
    <property type="term" value="P:UTP catabolic process"/>
    <property type="evidence" value="ECO:0007669"/>
    <property type="project" value="TreeGrafter"/>
</dbReference>
<dbReference type="PANTHER" id="PTHR30522">
    <property type="entry name" value="NUCLEOSIDE TRIPHOSPHATE PYROPHOSPHOHYDROLASE"/>
    <property type="match status" value="1"/>
</dbReference>
<dbReference type="PANTHER" id="PTHR30522:SF0">
    <property type="entry name" value="NUCLEOSIDE TRIPHOSPHATE PYROPHOSPHOHYDROLASE"/>
    <property type="match status" value="1"/>
</dbReference>
<dbReference type="GO" id="GO:0047429">
    <property type="term" value="F:nucleoside triphosphate diphosphatase activity"/>
    <property type="evidence" value="ECO:0007669"/>
    <property type="project" value="InterPro"/>
</dbReference>
<feature type="domain" description="NTP pyrophosphohydrolase MazG-like" evidence="2">
    <location>
        <begin position="389"/>
        <end position="447"/>
    </location>
</feature>
<dbReference type="InterPro" id="IPR048015">
    <property type="entry name" value="NTP-PPase_MazG-like_N"/>
</dbReference>
<organism evidence="3 4">
    <name type="scientific">Oceanobacillus indicireducens</name>
    <dbReference type="NCBI Taxonomy" id="1004261"/>
    <lineage>
        <taxon>Bacteria</taxon>
        <taxon>Bacillati</taxon>
        <taxon>Bacillota</taxon>
        <taxon>Bacilli</taxon>
        <taxon>Bacillales</taxon>
        <taxon>Bacillaceae</taxon>
        <taxon>Oceanobacillus</taxon>
    </lineage>
</organism>
<accession>A0A918D3Z3</accession>
<dbReference type="GO" id="GO:0008168">
    <property type="term" value="F:methyltransferase activity"/>
    <property type="evidence" value="ECO:0007669"/>
    <property type="project" value="InterPro"/>
</dbReference>
<dbReference type="SUPFAM" id="SSF101386">
    <property type="entry name" value="all-alpha NTP pyrophosphatases"/>
    <property type="match status" value="2"/>
</dbReference>
<reference evidence="3" key="1">
    <citation type="journal article" date="2014" name="Int. J. Syst. Evol. Microbiol.">
        <title>Complete genome sequence of Corynebacterium casei LMG S-19264T (=DSM 44701T), isolated from a smear-ripened cheese.</title>
        <authorList>
            <consortium name="US DOE Joint Genome Institute (JGI-PGF)"/>
            <person name="Walter F."/>
            <person name="Albersmeier A."/>
            <person name="Kalinowski J."/>
            <person name="Ruckert C."/>
        </authorList>
    </citation>
    <scope>NUCLEOTIDE SEQUENCE</scope>
    <source>
        <strain evidence="3">JCM 17251</strain>
    </source>
</reference>
<dbReference type="AlphaFoldDB" id="A0A918D3Z3"/>
<dbReference type="NCBIfam" id="NF007113">
    <property type="entry name" value="PRK09562.1"/>
    <property type="match status" value="1"/>
</dbReference>
<dbReference type="InterPro" id="IPR035996">
    <property type="entry name" value="4pyrrol_Methylase_sf"/>
</dbReference>
<dbReference type="GO" id="GO:0046076">
    <property type="term" value="P:dTTP catabolic process"/>
    <property type="evidence" value="ECO:0007669"/>
    <property type="project" value="TreeGrafter"/>
</dbReference>
<reference evidence="3" key="2">
    <citation type="submission" date="2020-09" db="EMBL/GenBank/DDBJ databases">
        <authorList>
            <person name="Sun Q."/>
            <person name="Ohkuma M."/>
        </authorList>
    </citation>
    <scope>NUCLEOTIDE SEQUENCE</scope>
    <source>
        <strain evidence="3">JCM 17251</strain>
    </source>
</reference>
<name>A0A918D3Z3_9BACI</name>
<evidence type="ECO:0000259" key="2">
    <source>
        <dbReference type="Pfam" id="PF03819"/>
    </source>
</evidence>
<dbReference type="PIRSF" id="PIRSF002845">
    <property type="entry name" value="Ttrprl_mtas_MazG"/>
    <property type="match status" value="1"/>
</dbReference>
<dbReference type="Gene3D" id="1.10.287.1080">
    <property type="entry name" value="MazG-like"/>
    <property type="match status" value="2"/>
</dbReference>
<dbReference type="FunFam" id="1.10.287.1080:FF:000001">
    <property type="entry name" value="Nucleoside triphosphate pyrophosphohydrolase"/>
    <property type="match status" value="1"/>
</dbReference>
<dbReference type="Pfam" id="PF00590">
    <property type="entry name" value="TP_methylase"/>
    <property type="match status" value="1"/>
</dbReference>
<dbReference type="GO" id="GO:0046061">
    <property type="term" value="P:dATP catabolic process"/>
    <property type="evidence" value="ECO:0007669"/>
    <property type="project" value="TreeGrafter"/>
</dbReference>
<dbReference type="RefSeq" id="WP_188858601.1">
    <property type="nucleotide sequence ID" value="NZ_BMOS01000027.1"/>
</dbReference>
<evidence type="ECO:0000313" key="3">
    <source>
        <dbReference type="EMBL" id="GGN63472.1"/>
    </source>
</evidence>
<dbReference type="GO" id="GO:0046047">
    <property type="term" value="P:TTP catabolic process"/>
    <property type="evidence" value="ECO:0007669"/>
    <property type="project" value="TreeGrafter"/>
</dbReference>
<proteinExistence type="predicted"/>